<feature type="transmembrane region" description="Helical" evidence="5">
    <location>
        <begin position="50"/>
        <end position="68"/>
    </location>
</feature>
<dbReference type="Proteomes" id="UP001529275">
    <property type="component" value="Unassembled WGS sequence"/>
</dbReference>
<dbReference type="InterPro" id="IPR013525">
    <property type="entry name" value="ABC2_TM"/>
</dbReference>
<sequence>MKALGYGIYLQWKMDIRSRSLLITCYLVPLLFFLMMGSVFTSIMPESQETLMASMTVMGVSMGAYIGLPPSIAEIYGTDIKKMYMANHIPEYFAVLSLFLSAFIHLMMMSSLIYILSPLLFDATCPIHPVLYFVMLILFVLVSLSIACILGLAVHNQAKLTMISQIIFLPSIILSGIMFPVSLLPSFLETIGKLCPATWGYLLLIEQPIQLSNVFILCMILIVALVICYALLRSIRSSFRHLP</sequence>
<feature type="transmembrane region" description="Helical" evidence="5">
    <location>
        <begin position="21"/>
        <end position="44"/>
    </location>
</feature>
<proteinExistence type="predicted"/>
<dbReference type="RefSeq" id="WP_289527905.1">
    <property type="nucleotide sequence ID" value="NZ_JAUDCK010000028.1"/>
</dbReference>
<keyword evidence="3 5" id="KW-1133">Transmembrane helix</keyword>
<comment type="caution">
    <text evidence="7">The sequence shown here is derived from an EMBL/GenBank/DDBJ whole genome shotgun (WGS) entry which is preliminary data.</text>
</comment>
<evidence type="ECO:0000313" key="7">
    <source>
        <dbReference type="EMBL" id="MDM8196260.1"/>
    </source>
</evidence>
<feature type="transmembrane region" description="Helical" evidence="5">
    <location>
        <begin position="89"/>
        <end position="117"/>
    </location>
</feature>
<feature type="transmembrane region" description="Helical" evidence="5">
    <location>
        <begin position="208"/>
        <end position="232"/>
    </location>
</feature>
<accession>A0ABT7UL26</accession>
<feature type="domain" description="ABC-2 type transporter transmembrane" evidence="6">
    <location>
        <begin position="11"/>
        <end position="201"/>
    </location>
</feature>
<evidence type="ECO:0000256" key="4">
    <source>
        <dbReference type="ARBA" id="ARBA00023136"/>
    </source>
</evidence>
<evidence type="ECO:0000256" key="1">
    <source>
        <dbReference type="ARBA" id="ARBA00004141"/>
    </source>
</evidence>
<dbReference type="Pfam" id="PF01061">
    <property type="entry name" value="ABC2_membrane"/>
    <property type="match status" value="1"/>
</dbReference>
<evidence type="ECO:0000256" key="3">
    <source>
        <dbReference type="ARBA" id="ARBA00022989"/>
    </source>
</evidence>
<keyword evidence="8" id="KW-1185">Reference proteome</keyword>
<name>A0ABT7UL26_9FIRM</name>
<feature type="transmembrane region" description="Helical" evidence="5">
    <location>
        <begin position="129"/>
        <end position="154"/>
    </location>
</feature>
<evidence type="ECO:0000259" key="6">
    <source>
        <dbReference type="Pfam" id="PF01061"/>
    </source>
</evidence>
<gene>
    <name evidence="7" type="ORF">QUV98_08020</name>
</gene>
<evidence type="ECO:0000256" key="2">
    <source>
        <dbReference type="ARBA" id="ARBA00022692"/>
    </source>
</evidence>
<reference evidence="8" key="1">
    <citation type="submission" date="2023-06" db="EMBL/GenBank/DDBJ databases">
        <title>Identification and characterization of horizontal gene transfer across gut microbiota members of farm animals based on homology search.</title>
        <authorList>
            <person name="Zeman M."/>
            <person name="Kubasova T."/>
            <person name="Jahodarova E."/>
            <person name="Nykrynova M."/>
            <person name="Rychlik I."/>
        </authorList>
    </citation>
    <scope>NUCLEOTIDE SEQUENCE [LARGE SCALE GENOMIC DNA]</scope>
    <source>
        <strain evidence="8">ET341</strain>
    </source>
</reference>
<feature type="transmembrane region" description="Helical" evidence="5">
    <location>
        <begin position="166"/>
        <end position="188"/>
    </location>
</feature>
<evidence type="ECO:0000256" key="5">
    <source>
        <dbReference type="SAM" id="Phobius"/>
    </source>
</evidence>
<dbReference type="EMBL" id="JAUDCK010000028">
    <property type="protein sequence ID" value="MDM8196260.1"/>
    <property type="molecule type" value="Genomic_DNA"/>
</dbReference>
<protein>
    <submittedName>
        <fullName evidence="7">ABC transporter permease</fullName>
    </submittedName>
</protein>
<organism evidence="7 8">
    <name type="scientific">Massilimicrobiota timonensis</name>
    <dbReference type="NCBI Taxonomy" id="1776392"/>
    <lineage>
        <taxon>Bacteria</taxon>
        <taxon>Bacillati</taxon>
        <taxon>Bacillota</taxon>
        <taxon>Erysipelotrichia</taxon>
        <taxon>Erysipelotrichales</taxon>
        <taxon>Erysipelotrichaceae</taxon>
        <taxon>Massilimicrobiota</taxon>
    </lineage>
</organism>
<keyword evidence="2 5" id="KW-0812">Transmembrane</keyword>
<keyword evidence="4 5" id="KW-0472">Membrane</keyword>
<comment type="subcellular location">
    <subcellularLocation>
        <location evidence="1">Membrane</location>
        <topology evidence="1">Multi-pass membrane protein</topology>
    </subcellularLocation>
</comment>
<evidence type="ECO:0000313" key="8">
    <source>
        <dbReference type="Proteomes" id="UP001529275"/>
    </source>
</evidence>